<dbReference type="Proteomes" id="UP001295794">
    <property type="component" value="Unassembled WGS sequence"/>
</dbReference>
<reference evidence="1" key="1">
    <citation type="submission" date="2023-11" db="EMBL/GenBank/DDBJ databases">
        <authorList>
            <person name="De Vega J J."/>
            <person name="De Vega J J."/>
        </authorList>
    </citation>
    <scope>NUCLEOTIDE SEQUENCE</scope>
</reference>
<evidence type="ECO:0000313" key="2">
    <source>
        <dbReference type="Proteomes" id="UP001295794"/>
    </source>
</evidence>
<dbReference type="EMBL" id="CAVNYO010000110">
    <property type="protein sequence ID" value="CAK5266820.1"/>
    <property type="molecule type" value="Genomic_DNA"/>
</dbReference>
<sequence>RLSVPASYPTASISHLYDTQWNFTSPMARSGASIQMAATSWLSRPNAGSLSSTQHMTMSVIKASMRPAPSLPSDSGGHTWPMTSLGTSGPAIYVSRGRFGKSPYRQRLQFR</sequence>
<feature type="non-terminal residue" evidence="1">
    <location>
        <position position="111"/>
    </location>
</feature>
<accession>A0AAD2H183</accession>
<keyword evidence="2" id="KW-1185">Reference proteome</keyword>
<name>A0AAD2H183_9AGAR</name>
<proteinExistence type="predicted"/>
<organism evidence="1 2">
    <name type="scientific">Mycena citricolor</name>
    <dbReference type="NCBI Taxonomy" id="2018698"/>
    <lineage>
        <taxon>Eukaryota</taxon>
        <taxon>Fungi</taxon>
        <taxon>Dikarya</taxon>
        <taxon>Basidiomycota</taxon>
        <taxon>Agaricomycotina</taxon>
        <taxon>Agaricomycetes</taxon>
        <taxon>Agaricomycetidae</taxon>
        <taxon>Agaricales</taxon>
        <taxon>Marasmiineae</taxon>
        <taxon>Mycenaceae</taxon>
        <taxon>Mycena</taxon>
    </lineage>
</organism>
<gene>
    <name evidence="1" type="ORF">MYCIT1_LOCUS8781</name>
</gene>
<evidence type="ECO:0000313" key="1">
    <source>
        <dbReference type="EMBL" id="CAK5266820.1"/>
    </source>
</evidence>
<dbReference type="AlphaFoldDB" id="A0AAD2H183"/>
<feature type="non-terminal residue" evidence="1">
    <location>
        <position position="1"/>
    </location>
</feature>
<comment type="caution">
    <text evidence="1">The sequence shown here is derived from an EMBL/GenBank/DDBJ whole genome shotgun (WGS) entry which is preliminary data.</text>
</comment>
<protein>
    <submittedName>
        <fullName evidence="1">Uncharacterized protein</fullName>
    </submittedName>
</protein>